<comment type="caution">
    <text evidence="2">The sequence shown here is derived from an EMBL/GenBank/DDBJ whole genome shotgun (WGS) entry which is preliminary data.</text>
</comment>
<proteinExistence type="predicted"/>
<dbReference type="RefSeq" id="WP_245660606.1">
    <property type="nucleotide sequence ID" value="NZ_JBHSMX010000003.1"/>
</dbReference>
<accession>A0ABW0Q3D5</accession>
<gene>
    <name evidence="2" type="ORF">ACFPP7_00500</name>
</gene>
<name>A0ABW0Q3D5_9BURK</name>
<keyword evidence="1" id="KW-0812">Transmembrane</keyword>
<dbReference type="EMBL" id="JBHSMX010000003">
    <property type="protein sequence ID" value="MFC5519396.1"/>
    <property type="molecule type" value="Genomic_DNA"/>
</dbReference>
<reference evidence="3" key="1">
    <citation type="journal article" date="2019" name="Int. J. Syst. Evol. Microbiol.">
        <title>The Global Catalogue of Microorganisms (GCM) 10K type strain sequencing project: providing services to taxonomists for standard genome sequencing and annotation.</title>
        <authorList>
            <consortium name="The Broad Institute Genomics Platform"/>
            <consortium name="The Broad Institute Genome Sequencing Center for Infectious Disease"/>
            <person name="Wu L."/>
            <person name="Ma J."/>
        </authorList>
    </citation>
    <scope>NUCLEOTIDE SEQUENCE [LARGE SCALE GENOMIC DNA]</scope>
    <source>
        <strain evidence="3">CGMCC 4.7277</strain>
    </source>
</reference>
<keyword evidence="3" id="KW-1185">Reference proteome</keyword>
<protein>
    <submittedName>
        <fullName evidence="2">Uncharacterized protein</fullName>
    </submittedName>
</protein>
<evidence type="ECO:0000313" key="3">
    <source>
        <dbReference type="Proteomes" id="UP001596084"/>
    </source>
</evidence>
<feature type="transmembrane region" description="Helical" evidence="1">
    <location>
        <begin position="50"/>
        <end position="75"/>
    </location>
</feature>
<sequence length="78" mass="8527">MRDDHVFYPANAMLELAYSVKQRGDGKVAAKKQQANAVALKDVCEVFHEYLALILVVAFLQVAFATLGGESLILLMTA</sequence>
<keyword evidence="1" id="KW-1133">Transmembrane helix</keyword>
<keyword evidence="1" id="KW-0472">Membrane</keyword>
<evidence type="ECO:0000313" key="2">
    <source>
        <dbReference type="EMBL" id="MFC5519396.1"/>
    </source>
</evidence>
<evidence type="ECO:0000256" key="1">
    <source>
        <dbReference type="SAM" id="Phobius"/>
    </source>
</evidence>
<organism evidence="2 3">
    <name type="scientific">Polaromonas jejuensis</name>
    <dbReference type="NCBI Taxonomy" id="457502"/>
    <lineage>
        <taxon>Bacteria</taxon>
        <taxon>Pseudomonadati</taxon>
        <taxon>Pseudomonadota</taxon>
        <taxon>Betaproteobacteria</taxon>
        <taxon>Burkholderiales</taxon>
        <taxon>Comamonadaceae</taxon>
        <taxon>Polaromonas</taxon>
    </lineage>
</organism>
<dbReference type="Proteomes" id="UP001596084">
    <property type="component" value="Unassembled WGS sequence"/>
</dbReference>